<proteinExistence type="predicted"/>
<dbReference type="AlphaFoldDB" id="E6TZ80"/>
<keyword evidence="1" id="KW-0472">Membrane</keyword>
<dbReference type="Proteomes" id="UP000001401">
    <property type="component" value="Chromosome"/>
</dbReference>
<organism evidence="2 3">
    <name type="scientific">Evansella cellulosilytica (strain ATCC 21833 / DSM 2522 / FERM P-1141 / JCM 9156 / N-4)</name>
    <name type="common">Bacillus cellulosilyticus</name>
    <dbReference type="NCBI Taxonomy" id="649639"/>
    <lineage>
        <taxon>Bacteria</taxon>
        <taxon>Bacillati</taxon>
        <taxon>Bacillota</taxon>
        <taxon>Bacilli</taxon>
        <taxon>Bacillales</taxon>
        <taxon>Bacillaceae</taxon>
        <taxon>Evansella</taxon>
    </lineage>
</organism>
<evidence type="ECO:0000256" key="1">
    <source>
        <dbReference type="SAM" id="Phobius"/>
    </source>
</evidence>
<keyword evidence="1" id="KW-1133">Transmembrane helix</keyword>
<accession>E6TZ80</accession>
<dbReference type="KEGG" id="bco:Bcell_0660"/>
<dbReference type="RefSeq" id="WP_013487283.1">
    <property type="nucleotide sequence ID" value="NC_014829.1"/>
</dbReference>
<reference evidence="2 3" key="1">
    <citation type="submission" date="2010-12" db="EMBL/GenBank/DDBJ databases">
        <title>Complete sequence of Bacillus cellulosilyticus DSM 2522.</title>
        <authorList>
            <consortium name="US DOE Joint Genome Institute"/>
            <person name="Lucas S."/>
            <person name="Copeland A."/>
            <person name="Lapidus A."/>
            <person name="Cheng J.-F."/>
            <person name="Bruce D."/>
            <person name="Goodwin L."/>
            <person name="Pitluck S."/>
            <person name="Chertkov O."/>
            <person name="Detter J.C."/>
            <person name="Han C."/>
            <person name="Tapia R."/>
            <person name="Land M."/>
            <person name="Hauser L."/>
            <person name="Jeffries C."/>
            <person name="Kyrpides N."/>
            <person name="Ivanova N."/>
            <person name="Mikhailova N."/>
            <person name="Brumm P."/>
            <person name="Mead D."/>
            <person name="Woyke T."/>
        </authorList>
    </citation>
    <scope>NUCLEOTIDE SEQUENCE [LARGE SCALE GENOMIC DNA]</scope>
    <source>
        <strain evidence="3">ATCC 21833 / DSM 2522 / FERM P-1141 / JCM 9156 / N-4</strain>
    </source>
</reference>
<keyword evidence="1" id="KW-0812">Transmembrane</keyword>
<gene>
    <name evidence="2" type="ordered locus">Bcell_0660</name>
</gene>
<sequence precursor="true">MFYQKFITSIYTAVVCTVVMTIFFPVYGHLFGYIMYAPFVLGGVWFVGIPTALVSEWTISYIKNRGKLLLKFFIFMLPILYMFIIYDELAIAFITMFVAITFFLVDFVIIKYFNIKMVRSVGLWLLGLSFFVWWLLAGLP</sequence>
<feature type="transmembrane region" description="Helical" evidence="1">
    <location>
        <begin position="66"/>
        <end position="84"/>
    </location>
</feature>
<evidence type="ECO:0000313" key="3">
    <source>
        <dbReference type="Proteomes" id="UP000001401"/>
    </source>
</evidence>
<feature type="transmembrane region" description="Helical" evidence="1">
    <location>
        <begin position="121"/>
        <end position="139"/>
    </location>
</feature>
<dbReference type="HOGENOM" id="CLU_1831085_0_0_9"/>
<evidence type="ECO:0000313" key="2">
    <source>
        <dbReference type="EMBL" id="ADU28942.1"/>
    </source>
</evidence>
<feature type="transmembrane region" description="Helical" evidence="1">
    <location>
        <begin position="90"/>
        <end position="109"/>
    </location>
</feature>
<feature type="transmembrane region" description="Helical" evidence="1">
    <location>
        <begin position="7"/>
        <end position="27"/>
    </location>
</feature>
<feature type="transmembrane region" description="Helical" evidence="1">
    <location>
        <begin position="33"/>
        <end position="54"/>
    </location>
</feature>
<protein>
    <submittedName>
        <fullName evidence="2">Uncharacterized protein</fullName>
    </submittedName>
</protein>
<keyword evidence="3" id="KW-1185">Reference proteome</keyword>
<dbReference type="EMBL" id="CP002394">
    <property type="protein sequence ID" value="ADU28942.1"/>
    <property type="molecule type" value="Genomic_DNA"/>
</dbReference>
<name>E6TZ80_EVAC2</name>